<sequence length="372" mass="38898">MRYVRPCVTELRLSAFAGHRRARFPLGAVTLFVGASGSGKSSALRAYEALARLGGGAPLGEVFADPAACVPQGARPDAQRRRGFRIGCTADGPGGPVLLDVAVQAEPELRIVGERLSAAGVVLLETALRDPGRRTVQAAWHTGGSAPVTRAPLPDDRLGTALLPLRVAGKTDGQRQVLAAAEQMVVALRSVFACDPQPDWMGGPVPTGSGRLLAGCDNLADVLWRTREECGRRHAQLVAALSAGSTGPVVDLRAEPLADGTVRALLHRADGSRTELARLGYGELRYVALALVLLTGPGVLDVDPAGEVPAAMQTLTLLADGLDRGLDVRQRAELLRLAVRMAERGHIRCVGAVGDGYGATRTEGVTVVHLGP</sequence>
<gene>
    <name evidence="1" type="ORF">G9272_33925</name>
</gene>
<dbReference type="EMBL" id="CP049838">
    <property type="protein sequence ID" value="QJT07192.1"/>
    <property type="molecule type" value="Genomic_DNA"/>
</dbReference>
<keyword evidence="1" id="KW-0547">Nucleotide-binding</keyword>
<accession>A0A6M4X4T6</accession>
<dbReference type="AlphaFoldDB" id="A0A6M4X4T6"/>
<keyword evidence="2" id="KW-1185">Reference proteome</keyword>
<evidence type="ECO:0000313" key="2">
    <source>
        <dbReference type="Proteomes" id="UP000502665"/>
    </source>
</evidence>
<name>A0A6M4X4T6_9ACTN</name>
<reference evidence="1" key="1">
    <citation type="submission" date="2020-03" db="EMBL/GenBank/DDBJ databases">
        <title>Molecular networking-based the target discovery of potent antiproliferative macrolactams: 5/6/7/16 polycyclic ansamycins and glycosylated trienomycin from Streptomyces cacaoi subsp. asoensis.</title>
        <authorList>
            <person name="Liu L.-L."/>
        </authorList>
    </citation>
    <scope>NUCLEOTIDE SEQUENCE [LARGE SCALE GENOMIC DNA]</scope>
    <source>
        <strain evidence="1">H2S5</strain>
    </source>
</reference>
<dbReference type="InterPro" id="IPR027417">
    <property type="entry name" value="P-loop_NTPase"/>
</dbReference>
<evidence type="ECO:0000313" key="1">
    <source>
        <dbReference type="EMBL" id="QJT07192.1"/>
    </source>
</evidence>
<dbReference type="GO" id="GO:0005524">
    <property type="term" value="F:ATP binding"/>
    <property type="evidence" value="ECO:0007669"/>
    <property type="project" value="UniProtKB-KW"/>
</dbReference>
<dbReference type="Proteomes" id="UP000502665">
    <property type="component" value="Chromosome"/>
</dbReference>
<dbReference type="SUPFAM" id="SSF52540">
    <property type="entry name" value="P-loop containing nucleoside triphosphate hydrolases"/>
    <property type="match status" value="1"/>
</dbReference>
<proteinExistence type="predicted"/>
<protein>
    <submittedName>
        <fullName evidence="1">ATP-binding protein</fullName>
    </submittedName>
</protein>
<organism evidence="1 2">
    <name type="scientific">Streptomyces asoensis</name>
    <dbReference type="NCBI Taxonomy" id="249586"/>
    <lineage>
        <taxon>Bacteria</taxon>
        <taxon>Bacillati</taxon>
        <taxon>Actinomycetota</taxon>
        <taxon>Actinomycetes</taxon>
        <taxon>Kitasatosporales</taxon>
        <taxon>Streptomycetaceae</taxon>
        <taxon>Streptomyces</taxon>
    </lineage>
</organism>
<keyword evidence="1" id="KW-0067">ATP-binding</keyword>